<keyword evidence="4" id="KW-0560">Oxidoreductase</keyword>
<dbReference type="Pfam" id="PF01266">
    <property type="entry name" value="DAO"/>
    <property type="match status" value="1"/>
</dbReference>
<dbReference type="Gene3D" id="3.50.50.60">
    <property type="entry name" value="FAD/NAD(P)-binding domain"/>
    <property type="match status" value="1"/>
</dbReference>
<organism evidence="7">
    <name type="scientific">marine metagenome</name>
    <dbReference type="NCBI Taxonomy" id="408172"/>
    <lineage>
        <taxon>unclassified sequences</taxon>
        <taxon>metagenomes</taxon>
        <taxon>ecological metagenomes</taxon>
    </lineage>
</organism>
<dbReference type="Gene3D" id="3.30.9.10">
    <property type="entry name" value="D-Amino Acid Oxidase, subunit A, domain 2"/>
    <property type="match status" value="1"/>
</dbReference>
<feature type="domain" description="FAD dependent oxidoreductase" evidence="6">
    <location>
        <begin position="49"/>
        <end position="407"/>
    </location>
</feature>
<dbReference type="GO" id="GO:0050660">
    <property type="term" value="F:flavin adenine dinucleotide binding"/>
    <property type="evidence" value="ECO:0007669"/>
    <property type="project" value="InterPro"/>
</dbReference>
<evidence type="ECO:0000256" key="5">
    <source>
        <dbReference type="SAM" id="MobiDB-lite"/>
    </source>
</evidence>
<dbReference type="SUPFAM" id="SSF51905">
    <property type="entry name" value="FAD/NAD(P)-binding domain"/>
    <property type="match status" value="1"/>
</dbReference>
<evidence type="ECO:0000313" key="7">
    <source>
        <dbReference type="EMBL" id="SUZ76311.1"/>
    </source>
</evidence>
<dbReference type="PANTHER" id="PTHR10961">
    <property type="entry name" value="PEROXISOMAL SARCOSINE OXIDASE"/>
    <property type="match status" value="1"/>
</dbReference>
<dbReference type="AlphaFoldDB" id="A0A381QAG3"/>
<feature type="compositionally biased region" description="Polar residues" evidence="5">
    <location>
        <begin position="24"/>
        <end position="37"/>
    </location>
</feature>
<evidence type="ECO:0000256" key="1">
    <source>
        <dbReference type="ARBA" id="ARBA00001974"/>
    </source>
</evidence>
<proteinExistence type="predicted"/>
<evidence type="ECO:0000256" key="4">
    <source>
        <dbReference type="ARBA" id="ARBA00023002"/>
    </source>
</evidence>
<name>A0A381QAG3_9ZZZZ</name>
<accession>A0A381QAG3</accession>
<evidence type="ECO:0000256" key="2">
    <source>
        <dbReference type="ARBA" id="ARBA00022630"/>
    </source>
</evidence>
<keyword evidence="2" id="KW-0285">Flavoprotein</keyword>
<evidence type="ECO:0000256" key="3">
    <source>
        <dbReference type="ARBA" id="ARBA00022827"/>
    </source>
</evidence>
<reference evidence="7" key="1">
    <citation type="submission" date="2018-05" db="EMBL/GenBank/DDBJ databases">
        <authorList>
            <person name="Lanie J.A."/>
            <person name="Ng W.-L."/>
            <person name="Kazmierczak K.M."/>
            <person name="Andrzejewski T.M."/>
            <person name="Davidsen T.M."/>
            <person name="Wayne K.J."/>
            <person name="Tettelin H."/>
            <person name="Glass J.I."/>
            <person name="Rusch D."/>
            <person name="Podicherti R."/>
            <person name="Tsui H.-C.T."/>
            <person name="Winkler M.E."/>
        </authorList>
    </citation>
    <scope>NUCLEOTIDE SEQUENCE</scope>
</reference>
<dbReference type="InterPro" id="IPR006076">
    <property type="entry name" value="FAD-dep_OxRdtase"/>
</dbReference>
<dbReference type="InterPro" id="IPR036188">
    <property type="entry name" value="FAD/NAD-bd_sf"/>
</dbReference>
<dbReference type="EMBL" id="UINC01001272">
    <property type="protein sequence ID" value="SUZ76311.1"/>
    <property type="molecule type" value="Genomic_DNA"/>
</dbReference>
<protein>
    <recommendedName>
        <fullName evidence="6">FAD dependent oxidoreductase domain-containing protein</fullName>
    </recommendedName>
</protein>
<dbReference type="PROSITE" id="PS51318">
    <property type="entry name" value="TAT"/>
    <property type="match status" value="1"/>
</dbReference>
<dbReference type="GO" id="GO:0008115">
    <property type="term" value="F:sarcosine oxidase activity"/>
    <property type="evidence" value="ECO:0007669"/>
    <property type="project" value="TreeGrafter"/>
</dbReference>
<dbReference type="InterPro" id="IPR006311">
    <property type="entry name" value="TAT_signal"/>
</dbReference>
<keyword evidence="3" id="KW-0274">FAD</keyword>
<evidence type="ECO:0000259" key="6">
    <source>
        <dbReference type="Pfam" id="PF01266"/>
    </source>
</evidence>
<feature type="region of interest" description="Disordered" evidence="5">
    <location>
        <begin position="20"/>
        <end position="43"/>
    </location>
</feature>
<comment type="cofactor">
    <cofactor evidence="1">
        <name>FAD</name>
        <dbReference type="ChEBI" id="CHEBI:57692"/>
    </cofactor>
</comment>
<dbReference type="PANTHER" id="PTHR10961:SF46">
    <property type="entry name" value="PEROXISOMAL SARCOSINE OXIDASE"/>
    <property type="match status" value="1"/>
</dbReference>
<dbReference type="InterPro" id="IPR045170">
    <property type="entry name" value="MTOX"/>
</dbReference>
<sequence>MGVDRRTFLKAATTGAGMSLAGFTPTSGEIHSPQPLNDGSHRSEQAAPDVVIVGAGNFGMWTAFYLTRLGANVTVVDKYGPANSRSTSGGETRGVRSSYGGQSTGLLWNRWANEAMKRWTLWDEEWGRQLLPKLFFNTGDLIVRPRMVSYLEDTMADWDTLGVPYELITPDEIRYRWPVIGPEGVGVGLYEPGAGVVRARRAIESVAEVFRKEGGQVTIAAAEMGAREGRQLNELNLDPGEQISAATYIFACGPWFPKVFPDLMGQRLRISMGHTFYFATPPGDNRYSYPNLPSYGFPGVTGWPALGRDHRGFRVRTGGRGAEDPDLSDRWIPEEYHARPRQVLADHFPGLVDQPINETRACHYESSVSRNFIIDKHPDFDNVWLAGGGSAESFKQGPVLGEYIARRVMGLDNAPELTEGFRLSEEEFGQPRP</sequence>
<gene>
    <name evidence="7" type="ORF">METZ01_LOCUS29165</name>
</gene>